<dbReference type="PANTHER" id="PTHR47936:SF1">
    <property type="entry name" value="PENTATRICOPEPTIDE REPEAT-CONTAINING PROTEIN GUN1, CHLOROPLASTIC"/>
    <property type="match status" value="1"/>
</dbReference>
<feature type="compositionally biased region" description="Basic and acidic residues" evidence="5">
    <location>
        <begin position="60"/>
        <end position="73"/>
    </location>
</feature>
<comment type="subunit">
    <text evidence="4">Binds to mitochondrial small subunit 15S rRNA.</text>
</comment>
<keyword evidence="8" id="KW-1185">Reference proteome</keyword>
<evidence type="ECO:0000256" key="1">
    <source>
        <dbReference type="ARBA" id="ARBA00006192"/>
    </source>
</evidence>
<reference evidence="7 8" key="1">
    <citation type="journal article" date="2019" name="Nat. Ecol. Evol.">
        <title>Megaphylogeny resolves global patterns of mushroom evolution.</title>
        <authorList>
            <person name="Varga T."/>
            <person name="Krizsan K."/>
            <person name="Foldi C."/>
            <person name="Dima B."/>
            <person name="Sanchez-Garcia M."/>
            <person name="Sanchez-Ramirez S."/>
            <person name="Szollosi G.J."/>
            <person name="Szarkandi J.G."/>
            <person name="Papp V."/>
            <person name="Albert L."/>
            <person name="Andreopoulos W."/>
            <person name="Angelini C."/>
            <person name="Antonin V."/>
            <person name="Barry K.W."/>
            <person name="Bougher N.L."/>
            <person name="Buchanan P."/>
            <person name="Buyck B."/>
            <person name="Bense V."/>
            <person name="Catcheside P."/>
            <person name="Chovatia M."/>
            <person name="Cooper J."/>
            <person name="Damon W."/>
            <person name="Desjardin D."/>
            <person name="Finy P."/>
            <person name="Geml J."/>
            <person name="Haridas S."/>
            <person name="Hughes K."/>
            <person name="Justo A."/>
            <person name="Karasinski D."/>
            <person name="Kautmanova I."/>
            <person name="Kiss B."/>
            <person name="Kocsube S."/>
            <person name="Kotiranta H."/>
            <person name="LaButti K.M."/>
            <person name="Lechner B.E."/>
            <person name="Liimatainen K."/>
            <person name="Lipzen A."/>
            <person name="Lukacs Z."/>
            <person name="Mihaltcheva S."/>
            <person name="Morgado L.N."/>
            <person name="Niskanen T."/>
            <person name="Noordeloos M.E."/>
            <person name="Ohm R.A."/>
            <person name="Ortiz-Santana B."/>
            <person name="Ovrebo C."/>
            <person name="Racz N."/>
            <person name="Riley R."/>
            <person name="Savchenko A."/>
            <person name="Shiryaev A."/>
            <person name="Soop K."/>
            <person name="Spirin V."/>
            <person name="Szebenyi C."/>
            <person name="Tomsovsky M."/>
            <person name="Tulloss R.E."/>
            <person name="Uehling J."/>
            <person name="Grigoriev I.V."/>
            <person name="Vagvolgyi C."/>
            <person name="Papp T."/>
            <person name="Martin F.M."/>
            <person name="Miettinen O."/>
            <person name="Hibbett D.S."/>
            <person name="Nagy L.G."/>
        </authorList>
    </citation>
    <scope>NUCLEOTIDE SEQUENCE [LARGE SCALE GENOMIC DNA]</scope>
    <source>
        <strain evidence="7 8">CBS 309.79</strain>
    </source>
</reference>
<evidence type="ECO:0000256" key="4">
    <source>
        <dbReference type="ARBA" id="ARBA00044511"/>
    </source>
</evidence>
<feature type="signal peptide" evidence="6">
    <location>
        <begin position="1"/>
        <end position="22"/>
    </location>
</feature>
<feature type="chain" id="PRO_5023118310" description="Pentatricopeptide repeat protein" evidence="6">
    <location>
        <begin position="23"/>
        <end position="691"/>
    </location>
</feature>
<feature type="compositionally biased region" description="Polar residues" evidence="5">
    <location>
        <begin position="44"/>
        <end position="59"/>
    </location>
</feature>
<organism evidence="7 8">
    <name type="scientific">Pterulicium gracile</name>
    <dbReference type="NCBI Taxonomy" id="1884261"/>
    <lineage>
        <taxon>Eukaryota</taxon>
        <taxon>Fungi</taxon>
        <taxon>Dikarya</taxon>
        <taxon>Basidiomycota</taxon>
        <taxon>Agaricomycotina</taxon>
        <taxon>Agaricomycetes</taxon>
        <taxon>Agaricomycetidae</taxon>
        <taxon>Agaricales</taxon>
        <taxon>Pleurotineae</taxon>
        <taxon>Pterulaceae</taxon>
        <taxon>Pterulicium</taxon>
    </lineage>
</organism>
<dbReference type="Proteomes" id="UP000305067">
    <property type="component" value="Unassembled WGS sequence"/>
</dbReference>
<dbReference type="STRING" id="1884261.A0A5C3QW45"/>
<feature type="compositionally biased region" description="Acidic residues" evidence="5">
    <location>
        <begin position="80"/>
        <end position="92"/>
    </location>
</feature>
<dbReference type="Gene3D" id="1.25.40.10">
    <property type="entry name" value="Tetratricopeptide repeat domain"/>
    <property type="match status" value="1"/>
</dbReference>
<dbReference type="OrthoDB" id="1908178at2759"/>
<name>A0A5C3QW45_9AGAR</name>
<keyword evidence="2" id="KW-0677">Repeat</keyword>
<evidence type="ECO:0000256" key="3">
    <source>
        <dbReference type="ARBA" id="ARBA00044493"/>
    </source>
</evidence>
<feature type="compositionally biased region" description="Polar residues" evidence="5">
    <location>
        <begin position="135"/>
        <end position="155"/>
    </location>
</feature>
<accession>A0A5C3QW45</accession>
<evidence type="ECO:0008006" key="9">
    <source>
        <dbReference type="Google" id="ProtNLM"/>
    </source>
</evidence>
<comment type="similarity">
    <text evidence="1">Belongs to the CCM1 family.</text>
</comment>
<evidence type="ECO:0000313" key="8">
    <source>
        <dbReference type="Proteomes" id="UP000305067"/>
    </source>
</evidence>
<comment type="function">
    <text evidence="3">Regulates mitochondrial small subunit maturation by controlling 15S rRNA 5'-end processing. Localizes to the 5' precursor of the 15S rRNA in a position that is subsequently occupied by mS47 in the mature yeast mtSSU. Uses structure and sequence-specific RNA recognition, binding to a single-stranded region of the precursor and specifically recognizing bases -6 to -1. The exchange of Ccm1 for mS47 is coupled to the irreversible removal of precursor rRNA that is accompanied by conformational changes of the mitoribosomal proteins uS5m and mS26. These conformational changes signal completion of 5'-end rRNA processing through protection of the mature 5'-end of the 15S rRNA and stabilization of mS47. The removal of the 5' precursor together with the dissociation of Ccm1 may be catalyzed by the 5'-3' exoribonuclease Pet127. Involved in the specific removal of group I introns in mitochondrial encoded transcripts.</text>
</comment>
<dbReference type="InterPro" id="IPR011990">
    <property type="entry name" value="TPR-like_helical_dom_sf"/>
</dbReference>
<dbReference type="AlphaFoldDB" id="A0A5C3QW45"/>
<feature type="region of interest" description="Disordered" evidence="5">
    <location>
        <begin position="39"/>
        <end position="155"/>
    </location>
</feature>
<evidence type="ECO:0000313" key="7">
    <source>
        <dbReference type="EMBL" id="TFL05557.1"/>
    </source>
</evidence>
<dbReference type="PANTHER" id="PTHR47936">
    <property type="entry name" value="PPR_LONG DOMAIN-CONTAINING PROTEIN"/>
    <property type="match status" value="1"/>
</dbReference>
<evidence type="ECO:0000256" key="6">
    <source>
        <dbReference type="SAM" id="SignalP"/>
    </source>
</evidence>
<gene>
    <name evidence="7" type="ORF">BDV98DRAFT_600924</name>
</gene>
<proteinExistence type="inferred from homology"/>
<sequence length="691" mass="77418">MLRVFTLGLKAAATVLPATSNAASSNGSFIRCKSFLHQVPKPPTSTTRPQHPTPATSTSEKTRITTSKSEHEAVLIPATTEEEVEQEDDESEEPIHAKDWDIVTESLFSYPSGRPWRDPPLSPLRKSSGRRGPGTPTQQEQGHSEESGLTSASVDQQPSRAALLYTIQTTQDTEKAWNAYQTLRERLTTLTPNPQTHARFRYIPYAHLHRLSRLFSRVRPKTRKNFLRHVSVLLTLHQNGGKLHLHEWNAILHAAGSGWRKGNKEDYLNSLGVFMDLIEGRSPATTFLSGKQDTLDLDSLTPSFISSALAAPPASSPDPNDPTANPLPDIYSYTTLVSAAARSHDTASFQHALQLFRTSGLRPNRVTHLCLLRFYADAKSLAGVRAVLQQMISHGHALGIDGLNAALWAYAQCDLVDCIPLAYRLLRANIPNLSAQHIVFEKERDQEGWNERARQSLKHRYKLVVDPHVRPNKITYCLVSQILAHYGDLTGALTVLTDMLLATNCEVGAPVRYPRDGKLRIGVEEGDMESEKLFAKYQPNIVMFRGLFLGFARHAVSAHPRADDLEPSKNPFITRLSRDFFASSNSRSVLYQDVPPAQWSLKNLELIFEQFLALPLDHKSSDGVEENDGEEREHVVLTPSVWYWIMVAFGRTSGYDLALMREAWVALEERFGPPRTGVNGRLHRLRRRLFA</sequence>
<evidence type="ECO:0000256" key="5">
    <source>
        <dbReference type="SAM" id="MobiDB-lite"/>
    </source>
</evidence>
<evidence type="ECO:0000256" key="2">
    <source>
        <dbReference type="ARBA" id="ARBA00022737"/>
    </source>
</evidence>
<keyword evidence="6" id="KW-0732">Signal</keyword>
<dbReference type="EMBL" id="ML178816">
    <property type="protein sequence ID" value="TFL05557.1"/>
    <property type="molecule type" value="Genomic_DNA"/>
</dbReference>
<protein>
    <recommendedName>
        <fullName evidence="9">Pentatricopeptide repeat protein</fullName>
    </recommendedName>
</protein>